<protein>
    <recommendedName>
        <fullName evidence="3">Lipoprotein</fullName>
    </recommendedName>
</protein>
<organism evidence="1 2">
    <name type="scientific">Brachyspira intermedia (strain ATCC 51140 / PWS/A)</name>
    <name type="common">Serpulina intermedia</name>
    <dbReference type="NCBI Taxonomy" id="1045858"/>
    <lineage>
        <taxon>Bacteria</taxon>
        <taxon>Pseudomonadati</taxon>
        <taxon>Spirochaetota</taxon>
        <taxon>Spirochaetia</taxon>
        <taxon>Brachyspirales</taxon>
        <taxon>Brachyspiraceae</taxon>
        <taxon>Brachyspira</taxon>
    </lineage>
</organism>
<name>G0EMQ7_BRAIP</name>
<dbReference type="EMBL" id="CP002874">
    <property type="protein sequence ID" value="AEM21745.1"/>
    <property type="molecule type" value="Genomic_DNA"/>
</dbReference>
<evidence type="ECO:0000313" key="1">
    <source>
        <dbReference type="EMBL" id="AEM21745.1"/>
    </source>
</evidence>
<dbReference type="HOGENOM" id="CLU_1851308_0_0_12"/>
<keyword evidence="2" id="KW-1185">Reference proteome</keyword>
<gene>
    <name evidence="1" type="ordered locus">Bint_1122</name>
</gene>
<sequence>MPINGPVQKDNEILYNLLSIKLSEIPQLKFKSAKNNIIDAYIKNTMNNNSYAKMSTLNYEKFVADNLKHIESSYVLTGDIVPNTKRSVLFIKFLDRNGNLVSGQEFYFENDIMDLVKRIDNISYSISNKMLENYINWY</sequence>
<proteinExistence type="predicted"/>
<dbReference type="GeneID" id="44969670"/>
<dbReference type="Proteomes" id="UP000008522">
    <property type="component" value="Chromosome"/>
</dbReference>
<evidence type="ECO:0000313" key="2">
    <source>
        <dbReference type="Proteomes" id="UP000008522"/>
    </source>
</evidence>
<accession>G0EMQ7</accession>
<dbReference type="PATRIC" id="fig|1045858.4.peg.1122"/>
<dbReference type="KEGG" id="bip:Bint_1122"/>
<dbReference type="AlphaFoldDB" id="G0EMQ7"/>
<dbReference type="RefSeq" id="WP_014487578.1">
    <property type="nucleotide sequence ID" value="NC_017243.1"/>
</dbReference>
<reference evidence="1 2" key="1">
    <citation type="journal article" date="2011" name="BMC Genomics">
        <title>Complete genome sequence of Brachyspira intermedia reveals unique genomic features in Brachyspira species and phage-mediated horizontal gene transfer.</title>
        <authorList>
            <person name="Hafstrom T."/>
            <person name="Jansson D.S."/>
            <person name="Segerman B."/>
        </authorList>
    </citation>
    <scope>NUCLEOTIDE SEQUENCE [LARGE SCALE GENOMIC DNA]</scope>
    <source>
        <strain evidence="2">ATCC 51140 / PWS/A</strain>
    </source>
</reference>
<evidence type="ECO:0008006" key="3">
    <source>
        <dbReference type="Google" id="ProtNLM"/>
    </source>
</evidence>